<protein>
    <submittedName>
        <fullName evidence="1">Histone</fullName>
    </submittedName>
</protein>
<name>A0A3M7QUZ2_BRAPC</name>
<comment type="caution">
    <text evidence="1">The sequence shown here is derived from an EMBL/GenBank/DDBJ whole genome shotgun (WGS) entry which is preliminary data.</text>
</comment>
<organism evidence="1 2">
    <name type="scientific">Brachionus plicatilis</name>
    <name type="common">Marine rotifer</name>
    <name type="synonym">Brachionus muelleri</name>
    <dbReference type="NCBI Taxonomy" id="10195"/>
    <lineage>
        <taxon>Eukaryota</taxon>
        <taxon>Metazoa</taxon>
        <taxon>Spiralia</taxon>
        <taxon>Gnathifera</taxon>
        <taxon>Rotifera</taxon>
        <taxon>Eurotatoria</taxon>
        <taxon>Monogononta</taxon>
        <taxon>Pseudotrocha</taxon>
        <taxon>Ploima</taxon>
        <taxon>Brachionidae</taxon>
        <taxon>Brachionus</taxon>
    </lineage>
</organism>
<accession>A0A3M7QUZ2</accession>
<dbReference type="Proteomes" id="UP000276133">
    <property type="component" value="Unassembled WGS sequence"/>
</dbReference>
<dbReference type="AlphaFoldDB" id="A0A3M7QUZ2"/>
<dbReference type="OrthoDB" id="10071251at2759"/>
<reference evidence="1 2" key="1">
    <citation type="journal article" date="2018" name="Sci. Rep.">
        <title>Genomic signatures of local adaptation to the degree of environmental predictability in rotifers.</title>
        <authorList>
            <person name="Franch-Gras L."/>
            <person name="Hahn C."/>
            <person name="Garcia-Roger E.M."/>
            <person name="Carmona M.J."/>
            <person name="Serra M."/>
            <person name="Gomez A."/>
        </authorList>
    </citation>
    <scope>NUCLEOTIDE SEQUENCE [LARGE SCALE GENOMIC DNA]</scope>
    <source>
        <strain evidence="1">HYR1</strain>
    </source>
</reference>
<keyword evidence="2" id="KW-1185">Reference proteome</keyword>
<sequence length="134" mass="15206">MSICDIMVLKHLLNRIKRTSIITKFKNPENKNCLHKRLVETKTNSIALFFRFCLALKRAGGYSFVIKILTTKTIQSSALSLQGIDYIHCSNCLAFSMFSVSDSISDNILQENFEDTTCFFVNKTRQSFDTTSSG</sequence>
<dbReference type="EMBL" id="REGN01005045">
    <property type="protein sequence ID" value="RNA15103.1"/>
    <property type="molecule type" value="Genomic_DNA"/>
</dbReference>
<evidence type="ECO:0000313" key="1">
    <source>
        <dbReference type="EMBL" id="RNA15103.1"/>
    </source>
</evidence>
<gene>
    <name evidence="1" type="ORF">BpHYR1_021327</name>
</gene>
<evidence type="ECO:0000313" key="2">
    <source>
        <dbReference type="Proteomes" id="UP000276133"/>
    </source>
</evidence>
<proteinExistence type="predicted"/>